<feature type="transmembrane region" description="Helical" evidence="2">
    <location>
        <begin position="102"/>
        <end position="122"/>
    </location>
</feature>
<keyword evidence="4" id="KW-1185">Reference proteome</keyword>
<feature type="compositionally biased region" description="Polar residues" evidence="1">
    <location>
        <begin position="127"/>
        <end position="138"/>
    </location>
</feature>
<dbReference type="AlphaFoldDB" id="A0A9K3KZJ0"/>
<feature type="compositionally biased region" description="Acidic residues" evidence="1">
    <location>
        <begin position="15"/>
        <end position="33"/>
    </location>
</feature>
<evidence type="ECO:0000313" key="3">
    <source>
        <dbReference type="EMBL" id="KAG7352838.1"/>
    </source>
</evidence>
<feature type="region of interest" description="Disordered" evidence="1">
    <location>
        <begin position="127"/>
        <end position="196"/>
    </location>
</feature>
<name>A0A9K3KZJ0_9STRA</name>
<gene>
    <name evidence="3" type="ORF">IV203_008886</name>
</gene>
<keyword evidence="2" id="KW-0812">Transmembrane</keyword>
<feature type="compositionally biased region" description="Low complexity" evidence="1">
    <location>
        <begin position="209"/>
        <end position="238"/>
    </location>
</feature>
<dbReference type="Proteomes" id="UP000693970">
    <property type="component" value="Unassembled WGS sequence"/>
</dbReference>
<reference evidence="3" key="2">
    <citation type="submission" date="2021-04" db="EMBL/GenBank/DDBJ databases">
        <authorList>
            <person name="Podell S."/>
        </authorList>
    </citation>
    <scope>NUCLEOTIDE SEQUENCE</scope>
    <source>
        <strain evidence="3">Hildebrandi</strain>
    </source>
</reference>
<feature type="region of interest" description="Disordered" evidence="1">
    <location>
        <begin position="1"/>
        <end position="96"/>
    </location>
</feature>
<organism evidence="3 4">
    <name type="scientific">Nitzschia inconspicua</name>
    <dbReference type="NCBI Taxonomy" id="303405"/>
    <lineage>
        <taxon>Eukaryota</taxon>
        <taxon>Sar</taxon>
        <taxon>Stramenopiles</taxon>
        <taxon>Ochrophyta</taxon>
        <taxon>Bacillariophyta</taxon>
        <taxon>Bacillariophyceae</taxon>
        <taxon>Bacillariophycidae</taxon>
        <taxon>Bacillariales</taxon>
        <taxon>Bacillariaceae</taxon>
        <taxon>Nitzschia</taxon>
    </lineage>
</organism>
<reference evidence="3" key="1">
    <citation type="journal article" date="2021" name="Sci. Rep.">
        <title>Diploid genomic architecture of Nitzschia inconspicua, an elite biomass production diatom.</title>
        <authorList>
            <person name="Oliver A."/>
            <person name="Podell S."/>
            <person name="Pinowska A."/>
            <person name="Traller J.C."/>
            <person name="Smith S.R."/>
            <person name="McClure R."/>
            <person name="Beliaev A."/>
            <person name="Bohutskyi P."/>
            <person name="Hill E.A."/>
            <person name="Rabines A."/>
            <person name="Zheng H."/>
            <person name="Allen L.Z."/>
            <person name="Kuo A."/>
            <person name="Grigoriev I.V."/>
            <person name="Allen A.E."/>
            <person name="Hazlebeck D."/>
            <person name="Allen E.E."/>
        </authorList>
    </citation>
    <scope>NUCLEOTIDE SEQUENCE</scope>
    <source>
        <strain evidence="3">Hildebrandi</strain>
    </source>
</reference>
<dbReference type="EMBL" id="JAGRRH010000017">
    <property type="protein sequence ID" value="KAG7352838.1"/>
    <property type="molecule type" value="Genomic_DNA"/>
</dbReference>
<keyword evidence="2" id="KW-0472">Membrane</keyword>
<dbReference type="OrthoDB" id="10613519at2759"/>
<evidence type="ECO:0000256" key="2">
    <source>
        <dbReference type="SAM" id="Phobius"/>
    </source>
</evidence>
<accession>A0A9K3KZJ0</accession>
<evidence type="ECO:0000313" key="4">
    <source>
        <dbReference type="Proteomes" id="UP000693970"/>
    </source>
</evidence>
<comment type="caution">
    <text evidence="3">The sequence shown here is derived from an EMBL/GenBank/DDBJ whole genome shotgun (WGS) entry which is preliminary data.</text>
</comment>
<protein>
    <submittedName>
        <fullName evidence="3">Uncharacterized protein</fullName>
    </submittedName>
</protein>
<keyword evidence="2" id="KW-1133">Transmembrane helix</keyword>
<sequence>MVFGRKKKQEHEKEVLDEEAPPSDGVEMDDDSSDGGSVPPPPPDVTSTSDMFRDEPSHSVDGQGNIQGDDREKTGISFLTDSTDGDENDPKKHNSHRGKKSLLFFLFIATLAALIGVTVSYARKPSSETAVSSSQANVSPEDGFFDADGEPVTVAPANSPVMTPGEETMPPTEVGTEESTEQGTADPTNASTDGVTDAATDAVTDGVTDAATDASTDGGTDAGTDAPTDGGTDAGTDAGTEEDTTTVGPGEFDCVVNQMFASSRCSGGTTSATITICILDAIQDQFWRLLSSPAGYDGADEWGWLSDGMTIQMQDIPAGRYEIGLFAGGDEDLDEYPLITSTSFQVICSP</sequence>
<feature type="region of interest" description="Disordered" evidence="1">
    <location>
        <begin position="209"/>
        <end position="247"/>
    </location>
</feature>
<proteinExistence type="predicted"/>
<evidence type="ECO:0000256" key="1">
    <source>
        <dbReference type="SAM" id="MobiDB-lite"/>
    </source>
</evidence>